<dbReference type="InterPro" id="IPR050090">
    <property type="entry name" value="Tyrosine_recombinase_XerCD"/>
</dbReference>
<feature type="domain" description="Tyr recombinase" evidence="4">
    <location>
        <begin position="209"/>
        <end position="392"/>
    </location>
</feature>
<name>H1DHE3_9BACT</name>
<dbReference type="InterPro" id="IPR002104">
    <property type="entry name" value="Integrase_catalytic"/>
</dbReference>
<keyword evidence="2" id="KW-0238">DNA-binding</keyword>
<dbReference type="PANTHER" id="PTHR30349">
    <property type="entry name" value="PHAGE INTEGRASE-RELATED"/>
    <property type="match status" value="1"/>
</dbReference>
<dbReference type="InterPro" id="IPR013762">
    <property type="entry name" value="Integrase-like_cat_sf"/>
</dbReference>
<dbReference type="PATRIC" id="fig|742817.3.peg.1794"/>
<dbReference type="InterPro" id="IPR035386">
    <property type="entry name" value="Arm-DNA-bind_5"/>
</dbReference>
<dbReference type="PROSITE" id="PS51898">
    <property type="entry name" value="TYR_RECOMBINASE"/>
    <property type="match status" value="1"/>
</dbReference>
<dbReference type="Proteomes" id="UP000004892">
    <property type="component" value="Unassembled WGS sequence"/>
</dbReference>
<dbReference type="Pfam" id="PF13102">
    <property type="entry name" value="Phage_int_SAM_5"/>
    <property type="match status" value="1"/>
</dbReference>
<dbReference type="HOGENOM" id="CLU_033139_0_1_10"/>
<dbReference type="GO" id="GO:0006310">
    <property type="term" value="P:DNA recombination"/>
    <property type="evidence" value="ECO:0007669"/>
    <property type="project" value="UniProtKB-KW"/>
</dbReference>
<dbReference type="InterPro" id="IPR025269">
    <property type="entry name" value="SAM-like_dom"/>
</dbReference>
<reference evidence="5 6" key="1">
    <citation type="submission" date="2012-01" db="EMBL/GenBank/DDBJ databases">
        <title>The Genome Sequence of Odoribacter laneus YIT 12061.</title>
        <authorList>
            <consortium name="The Broad Institute Genome Sequencing Platform"/>
            <person name="Earl A."/>
            <person name="Ward D."/>
            <person name="Feldgarden M."/>
            <person name="Gevers D."/>
            <person name="Morotomi M."/>
            <person name="Young S.K."/>
            <person name="Zeng Q."/>
            <person name="Gargeya S."/>
            <person name="Fitzgerald M."/>
            <person name="Haas B."/>
            <person name="Abouelleil A."/>
            <person name="Alvarado L."/>
            <person name="Arachchi H.M."/>
            <person name="Berlin A."/>
            <person name="Chapman S.B."/>
            <person name="Gearin G."/>
            <person name="Goldberg J."/>
            <person name="Griggs A."/>
            <person name="Gujja S."/>
            <person name="Hansen M."/>
            <person name="Heiman D."/>
            <person name="Howarth C."/>
            <person name="Larimer J."/>
            <person name="Lui A."/>
            <person name="MacDonald P.J.P."/>
            <person name="McCowen C."/>
            <person name="Montmayeur A."/>
            <person name="Murphy C."/>
            <person name="Neiman D."/>
            <person name="Pearson M."/>
            <person name="Priest M."/>
            <person name="Roberts A."/>
            <person name="Saif S."/>
            <person name="Shea T."/>
            <person name="Sisk P."/>
            <person name="Stolte C."/>
            <person name="Sykes S."/>
            <person name="Wortman J."/>
            <person name="Nusbaum C."/>
            <person name="Birren B."/>
        </authorList>
    </citation>
    <scope>NUCLEOTIDE SEQUENCE [LARGE SCALE GENOMIC DNA]</scope>
    <source>
        <strain evidence="5 6">YIT 12061</strain>
    </source>
</reference>
<gene>
    <name evidence="5" type="ORF">HMPREF9449_01679</name>
</gene>
<organism evidence="5 6">
    <name type="scientific">Odoribacter laneus YIT 12061</name>
    <dbReference type="NCBI Taxonomy" id="742817"/>
    <lineage>
        <taxon>Bacteria</taxon>
        <taxon>Pseudomonadati</taxon>
        <taxon>Bacteroidota</taxon>
        <taxon>Bacteroidia</taxon>
        <taxon>Bacteroidales</taxon>
        <taxon>Odoribacteraceae</taxon>
        <taxon>Odoribacter</taxon>
    </lineage>
</organism>
<comment type="similarity">
    <text evidence="1">Belongs to the 'phage' integrase family.</text>
</comment>
<keyword evidence="6" id="KW-1185">Reference proteome</keyword>
<evidence type="ECO:0000256" key="3">
    <source>
        <dbReference type="ARBA" id="ARBA00023172"/>
    </source>
</evidence>
<dbReference type="EMBL" id="ADMC01000022">
    <property type="protein sequence ID" value="EHP47826.1"/>
    <property type="molecule type" value="Genomic_DNA"/>
</dbReference>
<dbReference type="Pfam" id="PF00589">
    <property type="entry name" value="Phage_integrase"/>
    <property type="match status" value="1"/>
</dbReference>
<dbReference type="Gene3D" id="1.10.443.10">
    <property type="entry name" value="Intergrase catalytic core"/>
    <property type="match status" value="1"/>
</dbReference>
<keyword evidence="3" id="KW-0233">DNA recombination</keyword>
<comment type="caution">
    <text evidence="5">The sequence shown here is derived from an EMBL/GenBank/DDBJ whole genome shotgun (WGS) entry which is preliminary data.</text>
</comment>
<dbReference type="GO" id="GO:0003677">
    <property type="term" value="F:DNA binding"/>
    <property type="evidence" value="ECO:0007669"/>
    <property type="project" value="UniProtKB-KW"/>
</dbReference>
<accession>H1DHE3</accession>
<dbReference type="eggNOG" id="COG4974">
    <property type="taxonomic scope" value="Bacteria"/>
</dbReference>
<evidence type="ECO:0000256" key="1">
    <source>
        <dbReference type="ARBA" id="ARBA00008857"/>
    </source>
</evidence>
<sequence length="398" mass="46862">MLDRQKMNAKHECPVVLKLVQGRRRCFIPLALKVKWEDWNFKKSLLKEKRGTLEEKIEQQKGNLYLESEVLKIKKILLDFTMMEEDYTLEEVVKSYQYPTSTGGYVYDYMRNIVDSLEKLGKNGNSNVYRGTMGVLQNFHPEQDLTFEGINYSFIKNFEIYLQRKGCKVNTISLYLRTLRSVYNRAIRDGIVAEEYYPFKKITIRKEKTMKRAIYKEEIAAIRDLNISSCRMGLARDIFLFSFYMRGMSFKDIAFLSVSSIVGERLYYSRQKTAQKLNIKITDKAWEIIRKYNDLSDRTSYIFPLIQYPGKNEYHQYKNAYREVNRRLKLIGTMLHFHFPLTTYVARHSWASIAKRSGIPISVISEGLGHDSERTTQIYLDSFENNVLDAANEIITDF</sequence>
<dbReference type="Gene3D" id="1.10.150.130">
    <property type="match status" value="1"/>
</dbReference>
<proteinExistence type="inferred from homology"/>
<evidence type="ECO:0000313" key="5">
    <source>
        <dbReference type="EMBL" id="EHP47826.1"/>
    </source>
</evidence>
<evidence type="ECO:0000259" key="4">
    <source>
        <dbReference type="PROSITE" id="PS51898"/>
    </source>
</evidence>
<dbReference type="STRING" id="742817.HMPREF9449_01679"/>
<dbReference type="InterPro" id="IPR010998">
    <property type="entry name" value="Integrase_recombinase_N"/>
</dbReference>
<dbReference type="CDD" id="cd01185">
    <property type="entry name" value="INTN1_C_like"/>
    <property type="match status" value="1"/>
</dbReference>
<dbReference type="SUPFAM" id="SSF56349">
    <property type="entry name" value="DNA breaking-rejoining enzymes"/>
    <property type="match status" value="1"/>
</dbReference>
<dbReference type="Pfam" id="PF17293">
    <property type="entry name" value="Arm-DNA-bind_5"/>
    <property type="match status" value="1"/>
</dbReference>
<dbReference type="GO" id="GO:0015074">
    <property type="term" value="P:DNA integration"/>
    <property type="evidence" value="ECO:0007669"/>
    <property type="project" value="InterPro"/>
</dbReference>
<dbReference type="AlphaFoldDB" id="H1DHE3"/>
<dbReference type="PANTHER" id="PTHR30349:SF64">
    <property type="entry name" value="PROPHAGE INTEGRASE INTD-RELATED"/>
    <property type="match status" value="1"/>
</dbReference>
<evidence type="ECO:0000313" key="6">
    <source>
        <dbReference type="Proteomes" id="UP000004892"/>
    </source>
</evidence>
<evidence type="ECO:0000256" key="2">
    <source>
        <dbReference type="ARBA" id="ARBA00023125"/>
    </source>
</evidence>
<dbReference type="InterPro" id="IPR011010">
    <property type="entry name" value="DNA_brk_join_enz"/>
</dbReference>
<protein>
    <recommendedName>
        <fullName evidence="4">Tyr recombinase domain-containing protein</fullName>
    </recommendedName>
</protein>